<dbReference type="InterPro" id="IPR003676">
    <property type="entry name" value="SAUR_fam"/>
</dbReference>
<dbReference type="EMBL" id="NMUH01004101">
    <property type="protein sequence ID" value="MQM08352.1"/>
    <property type="molecule type" value="Genomic_DNA"/>
</dbReference>
<evidence type="ECO:0000256" key="1">
    <source>
        <dbReference type="ARBA" id="ARBA00006974"/>
    </source>
</evidence>
<protein>
    <recommendedName>
        <fullName evidence="4">Small auxin up regulated protein</fullName>
    </recommendedName>
</protein>
<comment type="caution">
    <text evidence="2">The sequence shown here is derived from an EMBL/GenBank/DDBJ whole genome shotgun (WGS) entry which is preliminary data.</text>
</comment>
<dbReference type="PANTHER" id="PTHR31374:SF198">
    <property type="entry name" value="AUXIN-RESPONSIVE PROTEIN SAUR72"/>
    <property type="match status" value="1"/>
</dbReference>
<comment type="similarity">
    <text evidence="1">Belongs to the ARG7 family.</text>
</comment>
<dbReference type="AlphaFoldDB" id="A0A843WDS0"/>
<organism evidence="2 3">
    <name type="scientific">Colocasia esculenta</name>
    <name type="common">Wild taro</name>
    <name type="synonym">Arum esculentum</name>
    <dbReference type="NCBI Taxonomy" id="4460"/>
    <lineage>
        <taxon>Eukaryota</taxon>
        <taxon>Viridiplantae</taxon>
        <taxon>Streptophyta</taxon>
        <taxon>Embryophyta</taxon>
        <taxon>Tracheophyta</taxon>
        <taxon>Spermatophyta</taxon>
        <taxon>Magnoliopsida</taxon>
        <taxon>Liliopsida</taxon>
        <taxon>Araceae</taxon>
        <taxon>Aroideae</taxon>
        <taxon>Colocasieae</taxon>
        <taxon>Colocasia</taxon>
    </lineage>
</organism>
<dbReference type="PANTHER" id="PTHR31374">
    <property type="entry name" value="AUXIN-INDUCED PROTEIN-LIKE-RELATED"/>
    <property type="match status" value="1"/>
</dbReference>
<evidence type="ECO:0008006" key="4">
    <source>
        <dbReference type="Google" id="ProtNLM"/>
    </source>
</evidence>
<dbReference type="SMR" id="A0A843WDS0"/>
<dbReference type="GO" id="GO:0009733">
    <property type="term" value="P:response to auxin"/>
    <property type="evidence" value="ECO:0007669"/>
    <property type="project" value="InterPro"/>
</dbReference>
<gene>
    <name evidence="2" type="ORF">Taro_041213</name>
</gene>
<dbReference type="Pfam" id="PF02519">
    <property type="entry name" value="Auxin_inducible"/>
    <property type="match status" value="1"/>
</dbReference>
<reference evidence="2" key="1">
    <citation type="submission" date="2017-07" db="EMBL/GenBank/DDBJ databases">
        <title>Taro Niue Genome Assembly and Annotation.</title>
        <authorList>
            <person name="Atibalentja N."/>
            <person name="Keating K."/>
            <person name="Fields C.J."/>
        </authorList>
    </citation>
    <scope>NUCLEOTIDE SEQUENCE</scope>
    <source>
        <strain evidence="2">Niue_2</strain>
        <tissue evidence="2">Leaf</tissue>
    </source>
</reference>
<accession>A0A843WDS0</accession>
<evidence type="ECO:0000313" key="2">
    <source>
        <dbReference type="EMBL" id="MQM08352.1"/>
    </source>
</evidence>
<dbReference type="OrthoDB" id="838391at2759"/>
<proteinExistence type="inferred from homology"/>
<name>A0A843WDS0_COLES</name>
<evidence type="ECO:0000313" key="3">
    <source>
        <dbReference type="Proteomes" id="UP000652761"/>
    </source>
</evidence>
<keyword evidence="3" id="KW-1185">Reference proteome</keyword>
<dbReference type="Proteomes" id="UP000652761">
    <property type="component" value="Unassembled WGS sequence"/>
</dbReference>
<sequence length="84" mass="9130">MGKHKKEQEAAPKGYVPMLVGREGAAERLLVRAELLNHPAVAGLLEMAAQEFGYRQHGVLRIPCDVEAFHRVVKVAAAGKTGVR</sequence>